<gene>
    <name evidence="1" type="ORF">PECAL_1P32500</name>
</gene>
<name>A0A8J2SAR0_9STRA</name>
<protein>
    <submittedName>
        <fullName evidence="1">Uncharacterized protein</fullName>
    </submittedName>
</protein>
<dbReference type="EMBL" id="CAKKNE010000001">
    <property type="protein sequence ID" value="CAH0366741.1"/>
    <property type="molecule type" value="Genomic_DNA"/>
</dbReference>
<proteinExistence type="predicted"/>
<accession>A0A8J2SAR0</accession>
<comment type="caution">
    <text evidence="1">The sequence shown here is derived from an EMBL/GenBank/DDBJ whole genome shotgun (WGS) entry which is preliminary data.</text>
</comment>
<sequence>MTSLVDSAARDAAAAARVATKRLTLRLKKNAQVQDAMGEAARVANERIDTANRGKKMLDEGGPDVELKLRCKRQCRKTVEDDGKQVRALDQLARDYDDAISKLKASLTTEALQPEEKYDFEQLVGLYEERKAACERASAALANLPPPSPFISQEEEDAIRMLAVKDKYQVAQREASNLAADASAAARAATS</sequence>
<evidence type="ECO:0000313" key="2">
    <source>
        <dbReference type="Proteomes" id="UP000789595"/>
    </source>
</evidence>
<reference evidence="1" key="1">
    <citation type="submission" date="2021-11" db="EMBL/GenBank/DDBJ databases">
        <authorList>
            <consortium name="Genoscope - CEA"/>
            <person name="William W."/>
        </authorList>
    </citation>
    <scope>NUCLEOTIDE SEQUENCE</scope>
</reference>
<dbReference type="Proteomes" id="UP000789595">
    <property type="component" value="Unassembled WGS sequence"/>
</dbReference>
<dbReference type="AlphaFoldDB" id="A0A8J2SAR0"/>
<keyword evidence="2" id="KW-1185">Reference proteome</keyword>
<organism evidence="1 2">
    <name type="scientific">Pelagomonas calceolata</name>
    <dbReference type="NCBI Taxonomy" id="35677"/>
    <lineage>
        <taxon>Eukaryota</taxon>
        <taxon>Sar</taxon>
        <taxon>Stramenopiles</taxon>
        <taxon>Ochrophyta</taxon>
        <taxon>Pelagophyceae</taxon>
        <taxon>Pelagomonadales</taxon>
        <taxon>Pelagomonadaceae</taxon>
        <taxon>Pelagomonas</taxon>
    </lineage>
</organism>
<evidence type="ECO:0000313" key="1">
    <source>
        <dbReference type="EMBL" id="CAH0366741.1"/>
    </source>
</evidence>